<proteinExistence type="predicted"/>
<evidence type="ECO:0000313" key="4">
    <source>
        <dbReference type="Proteomes" id="UP000249467"/>
    </source>
</evidence>
<dbReference type="Pfam" id="PF03781">
    <property type="entry name" value="FGE-sulfatase"/>
    <property type="match status" value="1"/>
</dbReference>
<dbReference type="PANTHER" id="PTHR23150:SF19">
    <property type="entry name" value="FORMYLGLYCINE-GENERATING ENZYME"/>
    <property type="match status" value="1"/>
</dbReference>
<reference evidence="3 4" key="1">
    <citation type="submission" date="2018-04" db="EMBL/GenBank/DDBJ databases">
        <authorList>
            <person name="Go L.Y."/>
            <person name="Mitchell J.A."/>
        </authorList>
    </citation>
    <scope>NUCLEOTIDE SEQUENCE [LARGE SCALE GENOMIC DNA]</scope>
    <source>
        <strain evidence="3">ULC066bin1</strain>
    </source>
</reference>
<dbReference type="InterPro" id="IPR042095">
    <property type="entry name" value="SUMF_sf"/>
</dbReference>
<dbReference type="Pfam" id="PF00069">
    <property type="entry name" value="Pkinase"/>
    <property type="match status" value="1"/>
</dbReference>
<dbReference type="PROSITE" id="PS00107">
    <property type="entry name" value="PROTEIN_KINASE_ATP"/>
    <property type="match status" value="1"/>
</dbReference>
<keyword evidence="3" id="KW-0723">Serine/threonine-protein kinase</keyword>
<dbReference type="PROSITE" id="PS50011">
    <property type="entry name" value="PROTEIN_KINASE_DOM"/>
    <property type="match status" value="1"/>
</dbReference>
<name>A0A2W4W1Z1_9CYAN</name>
<accession>A0A2W4W1Z1</accession>
<dbReference type="GO" id="GO:0120147">
    <property type="term" value="F:formylglycine-generating oxidase activity"/>
    <property type="evidence" value="ECO:0007669"/>
    <property type="project" value="TreeGrafter"/>
</dbReference>
<feature type="binding site" evidence="1">
    <location>
        <position position="65"/>
    </location>
    <ligand>
        <name>ATP</name>
        <dbReference type="ChEBI" id="CHEBI:30616"/>
    </ligand>
</feature>
<dbReference type="EMBL" id="QBML01000024">
    <property type="protein sequence ID" value="PZO38300.1"/>
    <property type="molecule type" value="Genomic_DNA"/>
</dbReference>
<organism evidence="3 4">
    <name type="scientific">Pseudanabaena frigida</name>
    <dbReference type="NCBI Taxonomy" id="945775"/>
    <lineage>
        <taxon>Bacteria</taxon>
        <taxon>Bacillati</taxon>
        <taxon>Cyanobacteriota</taxon>
        <taxon>Cyanophyceae</taxon>
        <taxon>Pseudanabaenales</taxon>
        <taxon>Pseudanabaenaceae</taxon>
        <taxon>Pseudanabaena</taxon>
    </lineage>
</organism>
<feature type="domain" description="Protein kinase" evidence="2">
    <location>
        <begin position="34"/>
        <end position="303"/>
    </location>
</feature>
<keyword evidence="3" id="KW-0418">Kinase</keyword>
<dbReference type="AlphaFoldDB" id="A0A2W4W1Z1"/>
<dbReference type="SUPFAM" id="SSF56112">
    <property type="entry name" value="Protein kinase-like (PK-like)"/>
    <property type="match status" value="1"/>
</dbReference>
<dbReference type="GO" id="GO:0005524">
    <property type="term" value="F:ATP binding"/>
    <property type="evidence" value="ECO:0007669"/>
    <property type="project" value="UniProtKB-UniRule"/>
</dbReference>
<dbReference type="Gene3D" id="3.90.1580.10">
    <property type="entry name" value="paralog of FGE (formylglycine-generating enzyme)"/>
    <property type="match status" value="1"/>
</dbReference>
<evidence type="ECO:0000313" key="3">
    <source>
        <dbReference type="EMBL" id="PZO38300.1"/>
    </source>
</evidence>
<dbReference type="InterPro" id="IPR051043">
    <property type="entry name" value="Sulfatase_Mod_Factor_Kinase"/>
</dbReference>
<evidence type="ECO:0000259" key="2">
    <source>
        <dbReference type="PROSITE" id="PS50011"/>
    </source>
</evidence>
<dbReference type="GO" id="GO:0004674">
    <property type="term" value="F:protein serine/threonine kinase activity"/>
    <property type="evidence" value="ECO:0007669"/>
    <property type="project" value="UniProtKB-KW"/>
</dbReference>
<keyword evidence="3" id="KW-0808">Transferase</keyword>
<dbReference type="Proteomes" id="UP000249467">
    <property type="component" value="Unassembled WGS sequence"/>
</dbReference>
<dbReference type="SMART" id="SM00220">
    <property type="entry name" value="S_TKc"/>
    <property type="match status" value="1"/>
</dbReference>
<evidence type="ECO:0000256" key="1">
    <source>
        <dbReference type="PROSITE-ProRule" id="PRU10141"/>
    </source>
</evidence>
<sequence>MSYCLNPNCQKPENQDSAKFCQTCNANMLVGDRYRSVTLLGQGGFGRTFLAIDELKPSKPFCVIKQFSSQGLEINQYQQAAELFQQEVIRLDELGRHSQIPELVAHYQKENCQYLVQEFISGQNLAGELKEQGAFNQHKIRQLLNNLLPVIQFIHTHNVIHRDIKPENIIRRKSPNLRIGVLTDELVLVDFGAAKYAIASSAMRVETSIGSPEFAAPEQTRGKALFNSDLYSLGVTCIHLLTQASPFELMDIDRNWVWRDYLNGNTVSNDLGKILDKLIAIVPSQRYQSADEVLKDLSPQSAIVINKDDSPQFPAISPPPSIHEDLGDGIILEMTSIPSGEFVMGSPDYEEAHENNESPQHLVKIPPFFMGTFLITQAQFRAIMNASPSYMVGGDRPVECVSWNAVVEFCTILSQKTGRKYRLPSEAEWEYACRAGTRTPFHFGDGINTDLANYDGRYIYRAGSRGEYRQTTTPVGTFPPNAFGLYDMHGNVWEWCQDFWHDDYIGAPTDGSAWERGRSSIYRVLRGGSWYGYPWYCRSAARGRGKQGDWKLYYGFRVALTL</sequence>
<keyword evidence="1" id="KW-0067">ATP-binding</keyword>
<dbReference type="CDD" id="cd14014">
    <property type="entry name" value="STKc_PknB_like"/>
    <property type="match status" value="1"/>
</dbReference>
<protein>
    <submittedName>
        <fullName evidence="3">Serine/threonine protein kinase</fullName>
    </submittedName>
</protein>
<dbReference type="InterPro" id="IPR017441">
    <property type="entry name" value="Protein_kinase_ATP_BS"/>
</dbReference>
<reference evidence="3 4" key="2">
    <citation type="submission" date="2018-06" db="EMBL/GenBank/DDBJ databases">
        <title>Metagenomic assembly of (sub)arctic Cyanobacteria and their associated microbiome from non-axenic cultures.</title>
        <authorList>
            <person name="Baurain D."/>
        </authorList>
    </citation>
    <scope>NUCLEOTIDE SEQUENCE [LARGE SCALE GENOMIC DNA]</scope>
    <source>
        <strain evidence="3">ULC066bin1</strain>
    </source>
</reference>
<dbReference type="NCBIfam" id="NF045510">
    <property type="entry name" value="4Cys_prefix_kin"/>
    <property type="match status" value="1"/>
</dbReference>
<dbReference type="InterPro" id="IPR011009">
    <property type="entry name" value="Kinase-like_dom_sf"/>
</dbReference>
<comment type="caution">
    <text evidence="3">The sequence shown here is derived from an EMBL/GenBank/DDBJ whole genome shotgun (WGS) entry which is preliminary data.</text>
</comment>
<dbReference type="SUPFAM" id="SSF56436">
    <property type="entry name" value="C-type lectin-like"/>
    <property type="match status" value="1"/>
</dbReference>
<dbReference type="InterPro" id="IPR000719">
    <property type="entry name" value="Prot_kinase_dom"/>
</dbReference>
<dbReference type="PANTHER" id="PTHR23150">
    <property type="entry name" value="SULFATASE MODIFYING FACTOR 1, 2"/>
    <property type="match status" value="1"/>
</dbReference>
<dbReference type="InterPro" id="IPR005532">
    <property type="entry name" value="SUMF_dom"/>
</dbReference>
<gene>
    <name evidence="3" type="ORF">DCF19_16605</name>
</gene>
<dbReference type="InterPro" id="IPR016187">
    <property type="entry name" value="CTDL_fold"/>
</dbReference>
<keyword evidence="1" id="KW-0547">Nucleotide-binding</keyword>
<dbReference type="Gene3D" id="1.10.510.10">
    <property type="entry name" value="Transferase(Phosphotransferase) domain 1"/>
    <property type="match status" value="1"/>
</dbReference>